<dbReference type="InterPro" id="IPR004517">
    <property type="entry name" value="HisZ"/>
</dbReference>
<dbReference type="GO" id="GO:0140096">
    <property type="term" value="F:catalytic activity, acting on a protein"/>
    <property type="evidence" value="ECO:0007669"/>
    <property type="project" value="UniProtKB-ARBA"/>
</dbReference>
<evidence type="ECO:0000256" key="10">
    <source>
        <dbReference type="PIRSR" id="PIRSR001549-1"/>
    </source>
</evidence>
<evidence type="ECO:0000256" key="9">
    <source>
        <dbReference type="HAMAP-Rule" id="MF_00125"/>
    </source>
</evidence>
<feature type="binding site" evidence="10">
    <location>
        <position position="125"/>
    </location>
    <ligand>
        <name>L-histidine</name>
        <dbReference type="ChEBI" id="CHEBI:57595"/>
    </ligand>
</feature>
<keyword evidence="12" id="KW-0328">Glycosyltransferase</keyword>
<dbReference type="RefSeq" id="WP_249319982.1">
    <property type="nucleotide sequence ID" value="NZ_JACRSN010000016.1"/>
</dbReference>
<dbReference type="InterPro" id="IPR004516">
    <property type="entry name" value="HisRS/HisZ"/>
</dbReference>
<evidence type="ECO:0000256" key="8">
    <source>
        <dbReference type="ARBA" id="ARBA00025246"/>
    </source>
</evidence>
<sequence length="404" mass="44613">MKKYNKITPEGTKDLLFGECFARRNVERKLSGLFASRGFHEVVTPGLEFYDVFALEGAGISQEEMYKATDRAGRTVVFRPDLTMPIARLTATRLQNQPKPVRLYYTQPVYRNDHGRTGRSHEITQTGVELLGAGGLRADLEVITAAVEAMNLCTPDFRLEIGHAGFFRALAAHLPVSEETREDVRAAIESKNYAALNTILDSLEDSAPVRAMRRLPRLFGGEEIFEEAEAYCIDEESRKTLAYLREVYTMLASLGLGQKLLVDLSLVQRIDYYTGIIFSAYVEEYGDAVLSGGRYDNLLAMFGAPMPAIGFAVNADALAGIAMLRGEVPEVPAAKVLVYGDPGYELKALAHSTRLTQNGIRSETSVFETREETLAYARQLGIERVDFVGEKTETVAIGRDGGAQ</sequence>
<dbReference type="GO" id="GO:0000105">
    <property type="term" value="P:L-histidine biosynthetic process"/>
    <property type="evidence" value="ECO:0007669"/>
    <property type="project" value="UniProtKB-UniRule"/>
</dbReference>
<evidence type="ECO:0000256" key="5">
    <source>
        <dbReference type="ARBA" id="ARBA00022490"/>
    </source>
</evidence>
<comment type="subcellular location">
    <subcellularLocation>
        <location evidence="1 9">Cytoplasm</location>
    </subcellularLocation>
</comment>
<keyword evidence="5 9" id="KW-0963">Cytoplasm</keyword>
<dbReference type="PANTHER" id="PTHR43707">
    <property type="entry name" value="HISTIDYL-TRNA SYNTHETASE"/>
    <property type="match status" value="1"/>
</dbReference>
<dbReference type="EMBL" id="JACRSN010000016">
    <property type="protein sequence ID" value="MBC8534401.1"/>
    <property type="molecule type" value="Genomic_DNA"/>
</dbReference>
<evidence type="ECO:0000313" key="12">
    <source>
        <dbReference type="EMBL" id="MBC8534401.1"/>
    </source>
</evidence>
<dbReference type="Proteomes" id="UP000651482">
    <property type="component" value="Unassembled WGS sequence"/>
</dbReference>
<evidence type="ECO:0000256" key="3">
    <source>
        <dbReference type="ARBA" id="ARBA00005539"/>
    </source>
</evidence>
<feature type="binding site" evidence="10">
    <location>
        <position position="111"/>
    </location>
    <ligand>
        <name>L-histidine</name>
        <dbReference type="ChEBI" id="CHEBI:57595"/>
    </ligand>
</feature>
<keyword evidence="7 9" id="KW-0368">Histidine biosynthesis</keyword>
<evidence type="ECO:0000259" key="11">
    <source>
        <dbReference type="PROSITE" id="PS50862"/>
    </source>
</evidence>
<comment type="caution">
    <text evidence="12">The sequence shown here is derived from an EMBL/GenBank/DDBJ whole genome shotgun (WGS) entry which is preliminary data.</text>
</comment>
<keyword evidence="6 9" id="KW-0028">Amino-acid biosynthesis</keyword>
<dbReference type="GO" id="GO:0005737">
    <property type="term" value="C:cytoplasm"/>
    <property type="evidence" value="ECO:0007669"/>
    <property type="project" value="UniProtKB-SubCell"/>
</dbReference>
<reference evidence="12" key="1">
    <citation type="submission" date="2020-08" db="EMBL/GenBank/DDBJ databases">
        <title>Genome public.</title>
        <authorList>
            <person name="Liu C."/>
            <person name="Sun Q."/>
        </authorList>
    </citation>
    <scope>NUCLEOTIDE SEQUENCE</scope>
    <source>
        <strain evidence="12">NSJ-40</strain>
    </source>
</reference>
<evidence type="ECO:0000256" key="6">
    <source>
        <dbReference type="ARBA" id="ARBA00022605"/>
    </source>
</evidence>
<evidence type="ECO:0000256" key="1">
    <source>
        <dbReference type="ARBA" id="ARBA00004496"/>
    </source>
</evidence>
<dbReference type="PIRSF" id="PIRSF001549">
    <property type="entry name" value="His-tRNA_synth"/>
    <property type="match status" value="1"/>
</dbReference>
<feature type="binding site" evidence="10">
    <location>
        <position position="129"/>
    </location>
    <ligand>
        <name>L-histidine</name>
        <dbReference type="ChEBI" id="CHEBI:57595"/>
    </ligand>
</feature>
<comment type="miscellaneous">
    <text evidence="9">This function is generally fulfilled by the C-terminal part of HisG, which is missing in some bacteria such as this one.</text>
</comment>
<comment type="function">
    <text evidence="8 9">Required for the first step of histidine biosynthesis. May allow the feedback regulation of ATP phosphoribosyltransferase activity by histidine.</text>
</comment>
<dbReference type="CDD" id="cd00773">
    <property type="entry name" value="HisRS-like_core"/>
    <property type="match status" value="1"/>
</dbReference>
<dbReference type="GO" id="GO:0006427">
    <property type="term" value="P:histidyl-tRNA aminoacylation"/>
    <property type="evidence" value="ECO:0007669"/>
    <property type="project" value="TreeGrafter"/>
</dbReference>
<dbReference type="GO" id="GO:0004821">
    <property type="term" value="F:histidine-tRNA ligase activity"/>
    <property type="evidence" value="ECO:0007669"/>
    <property type="project" value="TreeGrafter"/>
</dbReference>
<proteinExistence type="inferred from homology"/>
<keyword evidence="12" id="KW-0808">Transferase</keyword>
<dbReference type="NCBIfam" id="TIGR00443">
    <property type="entry name" value="hisZ_biosyn_reg"/>
    <property type="match status" value="1"/>
</dbReference>
<evidence type="ECO:0000256" key="2">
    <source>
        <dbReference type="ARBA" id="ARBA00004667"/>
    </source>
</evidence>
<name>A0A926DAS4_9FIRM</name>
<dbReference type="InterPro" id="IPR041715">
    <property type="entry name" value="HisRS-like_core"/>
</dbReference>
<gene>
    <name evidence="9 12" type="primary">hisZ</name>
    <name evidence="12" type="ORF">IAG03_10455</name>
</gene>
<feature type="binding site" evidence="10">
    <location>
        <begin position="81"/>
        <end position="83"/>
    </location>
    <ligand>
        <name>L-histidine</name>
        <dbReference type="ChEBI" id="CHEBI:57595"/>
    </ligand>
</feature>
<evidence type="ECO:0000256" key="4">
    <source>
        <dbReference type="ARBA" id="ARBA00020397"/>
    </source>
</evidence>
<dbReference type="HAMAP" id="MF_00125">
    <property type="entry name" value="HisZ"/>
    <property type="match status" value="1"/>
</dbReference>
<dbReference type="InterPro" id="IPR045864">
    <property type="entry name" value="aa-tRNA-synth_II/BPL/LPL"/>
</dbReference>
<evidence type="ECO:0000256" key="7">
    <source>
        <dbReference type="ARBA" id="ARBA00023102"/>
    </source>
</evidence>
<dbReference type="InterPro" id="IPR006195">
    <property type="entry name" value="aa-tRNA-synth_II"/>
</dbReference>
<feature type="binding site" evidence="10">
    <location>
        <begin position="272"/>
        <end position="273"/>
    </location>
    <ligand>
        <name>L-histidine</name>
        <dbReference type="ChEBI" id="CHEBI:57595"/>
    </ligand>
</feature>
<dbReference type="Pfam" id="PF13393">
    <property type="entry name" value="tRNA-synt_His"/>
    <property type="match status" value="1"/>
</dbReference>
<dbReference type="AlphaFoldDB" id="A0A926DAS4"/>
<organism evidence="12 13">
    <name type="scientific">Yeguia hominis</name>
    <dbReference type="NCBI Taxonomy" id="2763662"/>
    <lineage>
        <taxon>Bacteria</taxon>
        <taxon>Bacillati</taxon>
        <taxon>Bacillota</taxon>
        <taxon>Clostridia</taxon>
        <taxon>Eubacteriales</taxon>
        <taxon>Yeguiaceae</taxon>
        <taxon>Yeguia</taxon>
    </lineage>
</organism>
<dbReference type="PROSITE" id="PS50862">
    <property type="entry name" value="AA_TRNA_LIGASE_II"/>
    <property type="match status" value="1"/>
</dbReference>
<dbReference type="Gene3D" id="3.30.930.10">
    <property type="entry name" value="Bira Bifunctional Protein, Domain 2"/>
    <property type="match status" value="1"/>
</dbReference>
<dbReference type="SUPFAM" id="SSF55681">
    <property type="entry name" value="Class II aaRS and biotin synthetases"/>
    <property type="match status" value="1"/>
</dbReference>
<dbReference type="GO" id="GO:0016757">
    <property type="term" value="F:glycosyltransferase activity"/>
    <property type="evidence" value="ECO:0007669"/>
    <property type="project" value="UniProtKB-KW"/>
</dbReference>
<comment type="pathway">
    <text evidence="2 9">Amino-acid biosynthesis; L-histidine biosynthesis; L-histidine from 5-phospho-alpha-D-ribose 1-diphosphate: step 1/9.</text>
</comment>
<dbReference type="PANTHER" id="PTHR43707:SF6">
    <property type="entry name" value="ATP PHOSPHORIBOSYLTRANSFERASE REGULATORY SUBUNIT"/>
    <property type="match status" value="1"/>
</dbReference>
<keyword evidence="13" id="KW-1185">Reference proteome</keyword>
<protein>
    <recommendedName>
        <fullName evidence="4 9">ATP phosphoribosyltransferase regulatory subunit</fullName>
    </recommendedName>
</protein>
<accession>A0A926DAS4</accession>
<evidence type="ECO:0000313" key="13">
    <source>
        <dbReference type="Proteomes" id="UP000651482"/>
    </source>
</evidence>
<feature type="domain" description="Aminoacyl-transfer RNA synthetases class-II family profile" evidence="11">
    <location>
        <begin position="23"/>
        <end position="385"/>
    </location>
</feature>
<comment type="similarity">
    <text evidence="3 9">Belongs to the class-II aminoacyl-tRNA synthetase family. HisZ subfamily.</text>
</comment>
<comment type="subunit">
    <text evidence="9">Heteromultimer composed of HisG and HisZ subunits.</text>
</comment>